<dbReference type="InterPro" id="IPR051257">
    <property type="entry name" value="Diverse_CBS-Domain"/>
</dbReference>
<dbReference type="PANTHER" id="PTHR43080:SF2">
    <property type="entry name" value="CBS DOMAIN-CONTAINING PROTEIN"/>
    <property type="match status" value="1"/>
</dbReference>
<protein>
    <submittedName>
        <fullName evidence="4">Putative transcriptional regulator</fullName>
    </submittedName>
</protein>
<evidence type="ECO:0000313" key="5">
    <source>
        <dbReference type="Proteomes" id="UP000582837"/>
    </source>
</evidence>
<feature type="domain" description="CBS" evidence="3">
    <location>
        <begin position="18"/>
        <end position="75"/>
    </location>
</feature>
<dbReference type="PROSITE" id="PS51371">
    <property type="entry name" value="CBS"/>
    <property type="match status" value="2"/>
</dbReference>
<dbReference type="RefSeq" id="WP_170033149.1">
    <property type="nucleotide sequence ID" value="NZ_JABDTL010000001.1"/>
</dbReference>
<accession>A0A841GYN4</accession>
<dbReference type="EMBL" id="JACHIA010000006">
    <property type="protein sequence ID" value="MBB6070819.1"/>
    <property type="molecule type" value="Genomic_DNA"/>
</dbReference>
<comment type="caution">
    <text evidence="4">The sequence shown here is derived from an EMBL/GenBank/DDBJ whole genome shotgun (WGS) entry which is preliminary data.</text>
</comment>
<dbReference type="AlphaFoldDB" id="A0A841GYN4"/>
<name>A0A841GYN4_9BACT</name>
<evidence type="ECO:0000259" key="3">
    <source>
        <dbReference type="PROSITE" id="PS51371"/>
    </source>
</evidence>
<gene>
    <name evidence="4" type="ORF">HNQ61_002441</name>
</gene>
<keyword evidence="1 2" id="KW-0129">CBS domain</keyword>
<dbReference type="Pfam" id="PF00571">
    <property type="entry name" value="CBS"/>
    <property type="match status" value="2"/>
</dbReference>
<evidence type="ECO:0000313" key="4">
    <source>
        <dbReference type="EMBL" id="MBB6070819.1"/>
    </source>
</evidence>
<dbReference type="Proteomes" id="UP000582837">
    <property type="component" value="Unassembled WGS sequence"/>
</dbReference>
<evidence type="ECO:0000256" key="2">
    <source>
        <dbReference type="PROSITE-ProRule" id="PRU00703"/>
    </source>
</evidence>
<organism evidence="4 5">
    <name type="scientific">Longimicrobium terrae</name>
    <dbReference type="NCBI Taxonomy" id="1639882"/>
    <lineage>
        <taxon>Bacteria</taxon>
        <taxon>Pseudomonadati</taxon>
        <taxon>Gemmatimonadota</taxon>
        <taxon>Longimicrobiia</taxon>
        <taxon>Longimicrobiales</taxon>
        <taxon>Longimicrobiaceae</taxon>
        <taxon>Longimicrobium</taxon>
    </lineage>
</organism>
<feature type="domain" description="CBS" evidence="3">
    <location>
        <begin position="104"/>
        <end position="154"/>
    </location>
</feature>
<dbReference type="PANTHER" id="PTHR43080">
    <property type="entry name" value="CBS DOMAIN-CONTAINING PROTEIN CBSX3, MITOCHONDRIAL"/>
    <property type="match status" value="1"/>
</dbReference>
<proteinExistence type="predicted"/>
<dbReference type="InterPro" id="IPR046342">
    <property type="entry name" value="CBS_dom_sf"/>
</dbReference>
<evidence type="ECO:0000256" key="1">
    <source>
        <dbReference type="ARBA" id="ARBA00023122"/>
    </source>
</evidence>
<dbReference type="SUPFAM" id="SSF54631">
    <property type="entry name" value="CBS-domain pair"/>
    <property type="match status" value="1"/>
</dbReference>
<reference evidence="4 5" key="1">
    <citation type="submission" date="2020-08" db="EMBL/GenBank/DDBJ databases">
        <title>Genomic Encyclopedia of Type Strains, Phase IV (KMG-IV): sequencing the most valuable type-strain genomes for metagenomic binning, comparative biology and taxonomic classification.</title>
        <authorList>
            <person name="Goeker M."/>
        </authorList>
    </citation>
    <scope>NUCLEOTIDE SEQUENCE [LARGE SCALE GENOMIC DNA]</scope>
    <source>
        <strain evidence="4 5">DSM 29007</strain>
    </source>
</reference>
<keyword evidence="5" id="KW-1185">Reference proteome</keyword>
<sequence>MNAMTARALRAGRVRDVMQMQMVTVVPEMTVRELAQTLLDSGIRSAPVLDPAGKVLGLATQADVTRMAFGADRALVLVEGDDSRSDEDERTAARADVLRVRDVMGPVGDTVGSDEPLAEVVRRFLRGRVNQLLVVDHGMLLGIVTPVDVLGQVL</sequence>
<dbReference type="InterPro" id="IPR000644">
    <property type="entry name" value="CBS_dom"/>
</dbReference>
<dbReference type="Gene3D" id="3.10.580.10">
    <property type="entry name" value="CBS-domain"/>
    <property type="match status" value="1"/>
</dbReference>
<dbReference type="SMART" id="SM00116">
    <property type="entry name" value="CBS"/>
    <property type="match status" value="2"/>
</dbReference>